<dbReference type="InterPro" id="IPR015943">
    <property type="entry name" value="WD40/YVTN_repeat-like_dom_sf"/>
</dbReference>
<dbReference type="PROSITE" id="PS50082">
    <property type="entry name" value="WD_REPEATS_2"/>
    <property type="match status" value="1"/>
</dbReference>
<dbReference type="GO" id="GO:2000234">
    <property type="term" value="P:positive regulation of rRNA processing"/>
    <property type="evidence" value="ECO:0007669"/>
    <property type="project" value="TreeGrafter"/>
</dbReference>
<feature type="compositionally biased region" description="Basic residues" evidence="9">
    <location>
        <begin position="23"/>
        <end position="33"/>
    </location>
</feature>
<evidence type="ECO:0000256" key="4">
    <source>
        <dbReference type="ARBA" id="ARBA00022574"/>
    </source>
</evidence>
<dbReference type="OrthoDB" id="4096at2759"/>
<feature type="compositionally biased region" description="Basic residues" evidence="9">
    <location>
        <begin position="232"/>
        <end position="243"/>
    </location>
</feature>
<dbReference type="GO" id="GO:0045943">
    <property type="term" value="P:positive regulation of transcription by RNA polymerase I"/>
    <property type="evidence" value="ECO:0007669"/>
    <property type="project" value="InterPro"/>
</dbReference>
<reference evidence="10 11" key="1">
    <citation type="submission" date="2017-03" db="EMBL/GenBank/DDBJ databases">
        <title>Genomes of endolithic fungi from Antarctica.</title>
        <authorList>
            <person name="Coleine C."/>
            <person name="Masonjones S."/>
            <person name="Stajich J.E."/>
        </authorList>
    </citation>
    <scope>NUCLEOTIDE SEQUENCE [LARGE SCALE GENOMIC DNA]</scope>
    <source>
        <strain evidence="10 11">CCFEE 6314</strain>
    </source>
</reference>
<dbReference type="EMBL" id="NAJM01000042">
    <property type="protein sequence ID" value="RVX68052.1"/>
    <property type="molecule type" value="Genomic_DNA"/>
</dbReference>
<dbReference type="Gene3D" id="2.130.10.10">
    <property type="entry name" value="YVTN repeat-like/Quinoprotein amine dehydrogenase"/>
    <property type="match status" value="3"/>
</dbReference>
<feature type="compositionally biased region" description="Basic residues" evidence="9">
    <location>
        <begin position="128"/>
        <end position="137"/>
    </location>
</feature>
<dbReference type="SMART" id="SM00320">
    <property type="entry name" value="WD40"/>
    <property type="match status" value="4"/>
</dbReference>
<dbReference type="PANTHER" id="PTHR44215:SF1">
    <property type="entry name" value="WD REPEAT-CONTAINING PROTEIN 75"/>
    <property type="match status" value="1"/>
</dbReference>
<feature type="compositionally biased region" description="Basic residues" evidence="9">
    <location>
        <begin position="151"/>
        <end position="162"/>
    </location>
</feature>
<comment type="caution">
    <text evidence="10">The sequence shown here is derived from an EMBL/GenBank/DDBJ whole genome shotgun (WGS) entry which is preliminary data.</text>
</comment>
<dbReference type="GO" id="GO:0003723">
    <property type="term" value="F:RNA binding"/>
    <property type="evidence" value="ECO:0007669"/>
    <property type="project" value="InterPro"/>
</dbReference>
<keyword evidence="4 8" id="KW-0853">WD repeat</keyword>
<feature type="compositionally biased region" description="Polar residues" evidence="9">
    <location>
        <begin position="106"/>
        <end position="120"/>
    </location>
</feature>
<evidence type="ECO:0000256" key="3">
    <source>
        <dbReference type="ARBA" id="ARBA00022552"/>
    </source>
</evidence>
<proteinExistence type="predicted"/>
<comment type="subcellular location">
    <subcellularLocation>
        <location evidence="1">Nucleus</location>
        <location evidence="1">Nucleolus</location>
    </subcellularLocation>
</comment>
<keyword evidence="5" id="KW-0677">Repeat</keyword>
<dbReference type="InterPro" id="IPR001680">
    <property type="entry name" value="WD40_rpt"/>
</dbReference>
<feature type="compositionally biased region" description="Polar residues" evidence="9">
    <location>
        <begin position="72"/>
        <end position="82"/>
    </location>
</feature>
<dbReference type="Pfam" id="PF23869">
    <property type="entry name" value="Beta-prop_WDR75_1st"/>
    <property type="match status" value="1"/>
</dbReference>
<name>A0A438MWH2_EXOME</name>
<evidence type="ECO:0000256" key="1">
    <source>
        <dbReference type="ARBA" id="ARBA00004604"/>
    </source>
</evidence>
<keyword evidence="6" id="KW-0804">Transcription</keyword>
<accession>A0A438MWH2</accession>
<evidence type="ECO:0000313" key="11">
    <source>
        <dbReference type="Proteomes" id="UP000288859"/>
    </source>
</evidence>
<evidence type="ECO:0000256" key="6">
    <source>
        <dbReference type="ARBA" id="ARBA00023163"/>
    </source>
</evidence>
<feature type="compositionally biased region" description="Polar residues" evidence="9">
    <location>
        <begin position="46"/>
        <end position="56"/>
    </location>
</feature>
<evidence type="ECO:0000256" key="7">
    <source>
        <dbReference type="ARBA" id="ARBA00023242"/>
    </source>
</evidence>
<sequence length="1071" mass="116262">MSQSGKRDADAAFDGNADAYGHALKKARRRKSRKSVDKAHPPPLVSETSSNRSGVTTALREDPVASEVSFEVSKSSGQGNRRQNTDSDKDQTSSNAADPLAEPAVNASSSPQLARTSVADSASVDGHSKKKRQKHRDNKSSIETRTEPFQKTHRSRKSRKSSQHANLSPEHDSDDAKSSNNDAATQPQLPTGNIVSREPNPTQQKFVQATQADGLAAFATTPQKNQLTTVSHPKKTKHGRPRHVRAAVGGSWALSPAQGGIFIDQDPLVSTDGNLLILPTASEVQIYSTKTSLLVRRLQSHAEITSCALSAVDANKLYVGHRSGFISVWDCESGRRLGQYQAKIGICQLAALSHSANQETILVLHQHDNNKIRLLVAYTVDQINHKIKMTGTLLTKSNPVSGVQCLAGGSLIIVSSQSKLLLGYSQDVGKENAGLEYTWREISLGSNITSFDGQVNPGKSRTMRKIPSLDVVLGMESGVMLQYEDLLFKLIGKEKNNSSDSIMSRKLHWHRTAVNTVKWSRDKNYLISGGAETVLVVWQLDTNQKQFLPHLSTSILNLTVSAKGSEYVLRLADNSVMVLSTGDLLPSANISGLALAQDDLRVQPMLLHPHDANRLLAVVPANALAKGTTREVSATLLQIYDLEANTQISRQALTRNLTTTKNAAPDGELIPEPNVNHISISHDGQWLATVDEWEPLASGVEPMYLDSDRPDIRGRSTETCLRIWGWNKEDGTWELVTRIDQPHRPGHQCVLGLAANPSKLEFATMGSDATVRLWTPKARHRNGLAVKNKANEQLYTWSSSRSVDVSHDSRDGNVIADFAGLAYSEDGSTLAASWSWATSTTRFVHLIDPATGRICMSQPELASTGDAKFVFAGRHLLCLSDVLTVFDTLTAQTLTTIVLDSEYYGQRNLVRNRSDGTVAVSISHAGDESRSSKLVIFRVDGQGVSPVFEKRFDGLIQGLLSSPARPGYTIIDERSRFTQLRSAAGHDHQKLLPIGNPAADQVTKGLDSLLGKPMAAAVQGGSKDLLLEANDGSSTALDTVLRFVSSAHVPSPAELFQRVVGAVTSRKSTEA</sequence>
<feature type="compositionally biased region" description="Polar residues" evidence="9">
    <location>
        <begin position="185"/>
        <end position="199"/>
    </location>
</feature>
<feature type="region of interest" description="Disordered" evidence="9">
    <location>
        <begin position="1"/>
        <end position="199"/>
    </location>
</feature>
<keyword evidence="7" id="KW-0539">Nucleus</keyword>
<feature type="region of interest" description="Disordered" evidence="9">
    <location>
        <begin position="219"/>
        <end position="243"/>
    </location>
</feature>
<dbReference type="Proteomes" id="UP000288859">
    <property type="component" value="Unassembled WGS sequence"/>
</dbReference>
<keyword evidence="2" id="KW-0690">Ribosome biogenesis</keyword>
<evidence type="ECO:0000256" key="5">
    <source>
        <dbReference type="ARBA" id="ARBA00022737"/>
    </source>
</evidence>
<organism evidence="10 11">
    <name type="scientific">Exophiala mesophila</name>
    <name type="common">Black yeast-like fungus</name>
    <dbReference type="NCBI Taxonomy" id="212818"/>
    <lineage>
        <taxon>Eukaryota</taxon>
        <taxon>Fungi</taxon>
        <taxon>Dikarya</taxon>
        <taxon>Ascomycota</taxon>
        <taxon>Pezizomycotina</taxon>
        <taxon>Eurotiomycetes</taxon>
        <taxon>Chaetothyriomycetidae</taxon>
        <taxon>Chaetothyriales</taxon>
        <taxon>Herpotrichiellaceae</taxon>
        <taxon>Exophiala</taxon>
    </lineage>
</organism>
<feature type="repeat" description="WD" evidence="8">
    <location>
        <begin position="507"/>
        <end position="548"/>
    </location>
</feature>
<dbReference type="AlphaFoldDB" id="A0A438MWH2"/>
<evidence type="ECO:0000256" key="8">
    <source>
        <dbReference type="PROSITE-ProRule" id="PRU00221"/>
    </source>
</evidence>
<dbReference type="VEuPathDB" id="FungiDB:PV10_00870"/>
<dbReference type="PROSITE" id="PS50294">
    <property type="entry name" value="WD_REPEATS_REGION"/>
    <property type="match status" value="1"/>
</dbReference>
<dbReference type="InterPro" id="IPR053826">
    <property type="entry name" value="WDR75"/>
</dbReference>
<feature type="compositionally biased region" description="Basic and acidic residues" evidence="9">
    <location>
        <begin position="1"/>
        <end position="10"/>
    </location>
</feature>
<dbReference type="GO" id="GO:0006364">
    <property type="term" value="P:rRNA processing"/>
    <property type="evidence" value="ECO:0007669"/>
    <property type="project" value="UniProtKB-KW"/>
</dbReference>
<evidence type="ECO:0000256" key="9">
    <source>
        <dbReference type="SAM" id="MobiDB-lite"/>
    </source>
</evidence>
<evidence type="ECO:0000256" key="2">
    <source>
        <dbReference type="ARBA" id="ARBA00022517"/>
    </source>
</evidence>
<feature type="compositionally biased region" description="Basic and acidic residues" evidence="9">
    <location>
        <begin position="138"/>
        <end position="150"/>
    </location>
</feature>
<keyword evidence="3" id="KW-0698">rRNA processing</keyword>
<gene>
    <name evidence="10" type="ORF">B0A52_08463</name>
</gene>
<dbReference type="SUPFAM" id="SSF82171">
    <property type="entry name" value="DPP6 N-terminal domain-like"/>
    <property type="match status" value="1"/>
</dbReference>
<evidence type="ECO:0000313" key="10">
    <source>
        <dbReference type="EMBL" id="RVX68052.1"/>
    </source>
</evidence>
<protein>
    <submittedName>
        <fullName evidence="10">Uncharacterized protein</fullName>
    </submittedName>
</protein>
<dbReference type="GO" id="GO:0032040">
    <property type="term" value="C:small-subunit processome"/>
    <property type="evidence" value="ECO:0007669"/>
    <property type="project" value="InterPro"/>
</dbReference>
<feature type="compositionally biased region" description="Polar residues" evidence="9">
    <location>
        <begin position="220"/>
        <end position="231"/>
    </location>
</feature>
<dbReference type="PANTHER" id="PTHR44215">
    <property type="entry name" value="WD REPEAT-CONTAINING PROTEIN 75"/>
    <property type="match status" value="1"/>
</dbReference>